<dbReference type="HOGENOM" id="CLU_026673_29_1_1"/>
<gene>
    <name evidence="4" type="ORF">RirG_254120</name>
</gene>
<name>A0A015LBV9_RHIIW</name>
<dbReference type="InterPro" id="IPR013149">
    <property type="entry name" value="ADH-like_C"/>
</dbReference>
<dbReference type="OrthoDB" id="809632at2759"/>
<dbReference type="GO" id="GO:0016628">
    <property type="term" value="F:oxidoreductase activity, acting on the CH-CH group of donors, NAD or NADP as acceptor"/>
    <property type="evidence" value="ECO:0007669"/>
    <property type="project" value="InterPro"/>
</dbReference>
<dbReference type="InterPro" id="IPR045010">
    <property type="entry name" value="MDR_fam"/>
</dbReference>
<dbReference type="STRING" id="1432141.A0A015LBV9"/>
<dbReference type="InterPro" id="IPR011032">
    <property type="entry name" value="GroES-like_sf"/>
</dbReference>
<dbReference type="FunFam" id="3.40.50.720:FF:000121">
    <property type="entry name" value="Prostaglandin reductase 2"/>
    <property type="match status" value="1"/>
</dbReference>
<dbReference type="OMA" id="RQGWRTH"/>
<dbReference type="PANTHER" id="PTHR43205">
    <property type="entry name" value="PROSTAGLANDIN REDUCTASE"/>
    <property type="match status" value="1"/>
</dbReference>
<comment type="caution">
    <text evidence="4">The sequence shown here is derived from an EMBL/GenBank/DDBJ whole genome shotgun (WGS) entry which is preliminary data.</text>
</comment>
<feature type="domain" description="Alcohol dehydrogenase-like C-terminal" evidence="2">
    <location>
        <begin position="179"/>
        <end position="316"/>
    </location>
</feature>
<keyword evidence="1" id="KW-0560">Oxidoreductase</keyword>
<organism evidence="4 5">
    <name type="scientific">Rhizophagus irregularis (strain DAOM 197198w)</name>
    <name type="common">Glomus intraradices</name>
    <dbReference type="NCBI Taxonomy" id="1432141"/>
    <lineage>
        <taxon>Eukaryota</taxon>
        <taxon>Fungi</taxon>
        <taxon>Fungi incertae sedis</taxon>
        <taxon>Mucoromycota</taxon>
        <taxon>Glomeromycotina</taxon>
        <taxon>Glomeromycetes</taxon>
        <taxon>Glomerales</taxon>
        <taxon>Glomeraceae</taxon>
        <taxon>Rhizophagus</taxon>
    </lineage>
</organism>
<dbReference type="SUPFAM" id="SSF50129">
    <property type="entry name" value="GroES-like"/>
    <property type="match status" value="1"/>
</dbReference>
<sequence>MSSSEVSNNGVIFTKGFDSGLPVINEHFKIAERKINISSTKLEKGEILVKNLYISLDLYVLSRMKSGAVKSYLGLFPIGCVLESGCISVVVKSNNDQWKESDLYSGVSGWEEYTKISPEAAKQALPVKQYLKNSLDNGIPLSYSLGILGMPGMTAYVGLNMIGKPKKGETIFISTAAGGVGQVVGQIAKLKGLKVVGSTGDDNKVNYLINELKFDHAINYKKVDIGQTLKDLCPEGIDIFFDNVGGETLDKVLPILNEDARVISCGMTSQLNTESAYGVKNLTVIIPKSILIQGFIVFRHYDEYHDSFQKEMLQWLKEGKLKYKENIVNGIENAPQAYLDLYNSKGFGKYSVKVSDL</sequence>
<dbReference type="Gene3D" id="3.40.50.720">
    <property type="entry name" value="NAD(P)-binding Rossmann-like Domain"/>
    <property type="match status" value="1"/>
</dbReference>
<keyword evidence="5" id="KW-1185">Reference proteome</keyword>
<dbReference type="Proteomes" id="UP000022910">
    <property type="component" value="Unassembled WGS sequence"/>
</dbReference>
<evidence type="ECO:0000313" key="4">
    <source>
        <dbReference type="EMBL" id="EXX52308.1"/>
    </source>
</evidence>
<dbReference type="CDD" id="cd05288">
    <property type="entry name" value="PGDH"/>
    <property type="match status" value="1"/>
</dbReference>
<accession>A0A015LBV9</accession>
<dbReference type="SUPFAM" id="SSF51735">
    <property type="entry name" value="NAD(P)-binding Rossmann-fold domains"/>
    <property type="match status" value="1"/>
</dbReference>
<dbReference type="SMR" id="A0A015LBV9"/>
<dbReference type="Pfam" id="PF16884">
    <property type="entry name" value="ADH_N_2"/>
    <property type="match status" value="1"/>
</dbReference>
<evidence type="ECO:0008006" key="6">
    <source>
        <dbReference type="Google" id="ProtNLM"/>
    </source>
</evidence>
<dbReference type="EMBL" id="JEMT01029315">
    <property type="protein sequence ID" value="EXX52308.1"/>
    <property type="molecule type" value="Genomic_DNA"/>
</dbReference>
<proteinExistence type="predicted"/>
<dbReference type="Gene3D" id="3.90.180.10">
    <property type="entry name" value="Medium-chain alcohol dehydrogenases, catalytic domain"/>
    <property type="match status" value="1"/>
</dbReference>
<evidence type="ECO:0000313" key="5">
    <source>
        <dbReference type="Proteomes" id="UP000022910"/>
    </source>
</evidence>
<dbReference type="InterPro" id="IPR041694">
    <property type="entry name" value="ADH_N_2"/>
</dbReference>
<dbReference type="InterPro" id="IPR036291">
    <property type="entry name" value="NAD(P)-bd_dom_sf"/>
</dbReference>
<evidence type="ECO:0000256" key="1">
    <source>
        <dbReference type="ARBA" id="ARBA00023002"/>
    </source>
</evidence>
<dbReference type="AlphaFoldDB" id="A0A015LBV9"/>
<dbReference type="PANTHER" id="PTHR43205:SF7">
    <property type="entry name" value="PROSTAGLANDIN REDUCTASE 1"/>
    <property type="match status" value="1"/>
</dbReference>
<protein>
    <recommendedName>
        <fullName evidence="6">NAD(P)-binding protein</fullName>
    </recommendedName>
</protein>
<feature type="domain" description="Oxidoreductase N-terminal" evidence="3">
    <location>
        <begin position="27"/>
        <end position="119"/>
    </location>
</feature>
<evidence type="ECO:0000259" key="3">
    <source>
        <dbReference type="Pfam" id="PF16884"/>
    </source>
</evidence>
<reference evidence="4 5" key="1">
    <citation type="submission" date="2014-02" db="EMBL/GenBank/DDBJ databases">
        <title>Single nucleus genome sequencing reveals high similarity among nuclei of an endomycorrhizal fungus.</title>
        <authorList>
            <person name="Lin K."/>
            <person name="Geurts R."/>
            <person name="Zhang Z."/>
            <person name="Limpens E."/>
            <person name="Saunders D.G."/>
            <person name="Mu D."/>
            <person name="Pang E."/>
            <person name="Cao H."/>
            <person name="Cha H."/>
            <person name="Lin T."/>
            <person name="Zhou Q."/>
            <person name="Shang Y."/>
            <person name="Li Y."/>
            <person name="Ivanov S."/>
            <person name="Sharma T."/>
            <person name="Velzen R.V."/>
            <person name="Ruijter N.D."/>
            <person name="Aanen D.K."/>
            <person name="Win J."/>
            <person name="Kamoun S."/>
            <person name="Bisseling T."/>
            <person name="Huang S."/>
        </authorList>
    </citation>
    <scope>NUCLEOTIDE SEQUENCE [LARGE SCALE GENOMIC DNA]</scope>
    <source>
        <strain evidence="5">DAOM197198w</strain>
    </source>
</reference>
<dbReference type="Pfam" id="PF00107">
    <property type="entry name" value="ADH_zinc_N"/>
    <property type="match status" value="1"/>
</dbReference>
<evidence type="ECO:0000259" key="2">
    <source>
        <dbReference type="Pfam" id="PF00107"/>
    </source>
</evidence>